<dbReference type="InterPro" id="IPR052020">
    <property type="entry name" value="Cyclic_di-GMP/3'3'-cGAMP_PDE"/>
</dbReference>
<feature type="domain" description="HD-GYP" evidence="5">
    <location>
        <begin position="161"/>
        <end position="361"/>
    </location>
</feature>
<evidence type="ECO:0000313" key="6">
    <source>
        <dbReference type="EMBL" id="HJC64769.1"/>
    </source>
</evidence>
<sequence length="361" mass="40975">MRNIILIVDDIEMNRAILSHAFKKDSDEKLEAENRKDSYEILEAENGQEALELIKEKEKEIAAILLDVVMPVMDGFGLLQYMKENQLGQEIPVFLITADASPENMQKGFDYGVKDIIQKPFVPHFIRQRINGVIELYTTQERLKETVEHQAAIIEAKVEEVSKVSRSVIEILALAIEFRSGETGLHVQNIHDLTKSLLKRLREKKFPDCSFTDEEIELIATASMLHDVGKIAVPDHILNKPGRLTAEEFQIMKQHSLTGAQMLERMTGIQENPVFSYAYDICRHHHERWDGSGYPDGLKGNENSISAQVVALADVFDALTHKRCYKPAFSKEEAVRMIVNGECGAFNPLLIEAFLDIQEQI</sequence>
<dbReference type="AlphaFoldDB" id="A0A9D2PPL2"/>
<dbReference type="InterPro" id="IPR003607">
    <property type="entry name" value="HD/PDEase_dom"/>
</dbReference>
<dbReference type="InterPro" id="IPR037522">
    <property type="entry name" value="HD_GYP_dom"/>
</dbReference>
<accession>A0A9D2PPL2</accession>
<reference evidence="6" key="2">
    <citation type="submission" date="2021-04" db="EMBL/GenBank/DDBJ databases">
        <authorList>
            <person name="Gilroy R."/>
        </authorList>
    </citation>
    <scope>NUCLEOTIDE SEQUENCE</scope>
    <source>
        <strain evidence="6">ChiBcec2-3848</strain>
    </source>
</reference>
<evidence type="ECO:0000256" key="3">
    <source>
        <dbReference type="PROSITE-ProRule" id="PRU00169"/>
    </source>
</evidence>
<dbReference type="Gene3D" id="1.10.3210.10">
    <property type="entry name" value="Hypothetical protein af1432"/>
    <property type="match status" value="1"/>
</dbReference>
<dbReference type="SMART" id="SM00471">
    <property type="entry name" value="HDc"/>
    <property type="match status" value="1"/>
</dbReference>
<keyword evidence="3" id="KW-0597">Phosphoprotein</keyword>
<dbReference type="GO" id="GO:0000160">
    <property type="term" value="P:phosphorelay signal transduction system"/>
    <property type="evidence" value="ECO:0007669"/>
    <property type="project" value="InterPro"/>
</dbReference>
<evidence type="ECO:0000259" key="4">
    <source>
        <dbReference type="PROSITE" id="PS50110"/>
    </source>
</evidence>
<dbReference type="PANTHER" id="PTHR45228:SF4">
    <property type="entry name" value="LIPOPROTEIN"/>
    <property type="match status" value="1"/>
</dbReference>
<dbReference type="EMBL" id="DWVZ01000201">
    <property type="protein sequence ID" value="HJC64769.1"/>
    <property type="molecule type" value="Genomic_DNA"/>
</dbReference>
<comment type="function">
    <text evidence="2">May play the central regulatory role in sporulation. It may be an element of the effector pathway responsible for the activation of sporulation genes in response to nutritional stress. Spo0A may act in concert with spo0H (a sigma factor) to control the expression of some genes that are critical to the sporulation process.</text>
</comment>
<dbReference type="Pfam" id="PF13487">
    <property type="entry name" value="HD_5"/>
    <property type="match status" value="1"/>
</dbReference>
<dbReference type="CDD" id="cd00077">
    <property type="entry name" value="HDc"/>
    <property type="match status" value="1"/>
</dbReference>
<comment type="caution">
    <text evidence="6">The sequence shown here is derived from an EMBL/GenBank/DDBJ whole genome shotgun (WGS) entry which is preliminary data.</text>
</comment>
<protein>
    <recommendedName>
        <fullName evidence="1">Stage 0 sporulation protein A homolog</fullName>
    </recommendedName>
</protein>
<dbReference type="Gene3D" id="3.40.50.2300">
    <property type="match status" value="1"/>
</dbReference>
<organism evidence="6 7">
    <name type="scientific">Candidatus Blautia merdavium</name>
    <dbReference type="NCBI Taxonomy" id="2838494"/>
    <lineage>
        <taxon>Bacteria</taxon>
        <taxon>Bacillati</taxon>
        <taxon>Bacillota</taxon>
        <taxon>Clostridia</taxon>
        <taxon>Lachnospirales</taxon>
        <taxon>Lachnospiraceae</taxon>
        <taxon>Blautia</taxon>
    </lineage>
</organism>
<feature type="modified residue" description="4-aspartylphosphate" evidence="3">
    <location>
        <position position="67"/>
    </location>
</feature>
<dbReference type="InterPro" id="IPR011006">
    <property type="entry name" value="CheY-like_superfamily"/>
</dbReference>
<proteinExistence type="predicted"/>
<name>A0A9D2PPL2_9FIRM</name>
<feature type="domain" description="Response regulatory" evidence="4">
    <location>
        <begin position="4"/>
        <end position="134"/>
    </location>
</feature>
<dbReference type="PROSITE" id="PS50110">
    <property type="entry name" value="RESPONSE_REGULATORY"/>
    <property type="match status" value="1"/>
</dbReference>
<dbReference type="Pfam" id="PF00072">
    <property type="entry name" value="Response_reg"/>
    <property type="match status" value="1"/>
</dbReference>
<dbReference type="Proteomes" id="UP000823886">
    <property type="component" value="Unassembled WGS sequence"/>
</dbReference>
<evidence type="ECO:0000259" key="5">
    <source>
        <dbReference type="PROSITE" id="PS51832"/>
    </source>
</evidence>
<dbReference type="SUPFAM" id="SSF109604">
    <property type="entry name" value="HD-domain/PDEase-like"/>
    <property type="match status" value="1"/>
</dbReference>
<evidence type="ECO:0000256" key="2">
    <source>
        <dbReference type="ARBA" id="ARBA00024867"/>
    </source>
</evidence>
<evidence type="ECO:0000256" key="1">
    <source>
        <dbReference type="ARBA" id="ARBA00018672"/>
    </source>
</evidence>
<evidence type="ECO:0000313" key="7">
    <source>
        <dbReference type="Proteomes" id="UP000823886"/>
    </source>
</evidence>
<reference evidence="6" key="1">
    <citation type="journal article" date="2021" name="PeerJ">
        <title>Extensive microbial diversity within the chicken gut microbiome revealed by metagenomics and culture.</title>
        <authorList>
            <person name="Gilroy R."/>
            <person name="Ravi A."/>
            <person name="Getino M."/>
            <person name="Pursley I."/>
            <person name="Horton D.L."/>
            <person name="Alikhan N.F."/>
            <person name="Baker D."/>
            <person name="Gharbi K."/>
            <person name="Hall N."/>
            <person name="Watson M."/>
            <person name="Adriaenssens E.M."/>
            <person name="Foster-Nyarko E."/>
            <person name="Jarju S."/>
            <person name="Secka A."/>
            <person name="Antonio M."/>
            <person name="Oren A."/>
            <person name="Chaudhuri R.R."/>
            <person name="La Ragione R."/>
            <person name="Hildebrand F."/>
            <person name="Pallen M.J."/>
        </authorList>
    </citation>
    <scope>NUCLEOTIDE SEQUENCE</scope>
    <source>
        <strain evidence="6">ChiBcec2-3848</strain>
    </source>
</reference>
<dbReference type="InterPro" id="IPR001789">
    <property type="entry name" value="Sig_transdc_resp-reg_receiver"/>
</dbReference>
<dbReference type="SUPFAM" id="SSF52172">
    <property type="entry name" value="CheY-like"/>
    <property type="match status" value="1"/>
</dbReference>
<dbReference type="PANTHER" id="PTHR45228">
    <property type="entry name" value="CYCLIC DI-GMP PHOSPHODIESTERASE TM_0186-RELATED"/>
    <property type="match status" value="1"/>
</dbReference>
<gene>
    <name evidence="6" type="ORF">H9753_14335</name>
</gene>
<dbReference type="SMART" id="SM00448">
    <property type="entry name" value="REC"/>
    <property type="match status" value="1"/>
</dbReference>
<dbReference type="PROSITE" id="PS51832">
    <property type="entry name" value="HD_GYP"/>
    <property type="match status" value="1"/>
</dbReference>